<protein>
    <submittedName>
        <fullName evidence="1">Macaca fascicularis brain cDNA clone: QflA-18788, similar to human apoptotic protease activating factor (APAF1), transcriptvariant 5, mRNA, RefSeq: NM_181869.1</fullName>
    </submittedName>
</protein>
<dbReference type="EMBL" id="AB172581">
    <property type="protein sequence ID" value="BAE89643.1"/>
    <property type="molecule type" value="mRNA"/>
</dbReference>
<proteinExistence type="evidence at transcript level"/>
<dbReference type="GO" id="GO:0006508">
    <property type="term" value="P:proteolysis"/>
    <property type="evidence" value="ECO:0007669"/>
    <property type="project" value="UniProtKB-KW"/>
</dbReference>
<organism evidence="1">
    <name type="scientific">Macaca fascicularis</name>
    <name type="common">Crab-eating macaque</name>
    <name type="synonym">Cynomolgus monkey</name>
    <dbReference type="NCBI Taxonomy" id="9541"/>
    <lineage>
        <taxon>Eukaryota</taxon>
        <taxon>Metazoa</taxon>
        <taxon>Chordata</taxon>
        <taxon>Craniata</taxon>
        <taxon>Vertebrata</taxon>
        <taxon>Euteleostomi</taxon>
        <taxon>Mammalia</taxon>
        <taxon>Eutheria</taxon>
        <taxon>Euarchontoglires</taxon>
        <taxon>Primates</taxon>
        <taxon>Haplorrhini</taxon>
        <taxon>Catarrhini</taxon>
        <taxon>Cercopithecidae</taxon>
        <taxon>Cercopithecinae</taxon>
        <taxon>Macaca</taxon>
    </lineage>
</organism>
<keyword evidence="1" id="KW-0645">Protease</keyword>
<sequence length="47" mass="5592">MLTRSNRVSMSSCCNIKYDRLNTCYLMNKECVHFRFLLIFLEVIVSV</sequence>
<name>I7GIC0_MACFA</name>
<keyword evidence="1" id="KW-0378">Hydrolase</keyword>
<accession>I7GIC0</accession>
<evidence type="ECO:0000313" key="1">
    <source>
        <dbReference type="EMBL" id="BAE89643.1"/>
    </source>
</evidence>
<dbReference type="GO" id="GO:0008233">
    <property type="term" value="F:peptidase activity"/>
    <property type="evidence" value="ECO:0007669"/>
    <property type="project" value="UniProtKB-KW"/>
</dbReference>
<reference evidence="1" key="1">
    <citation type="journal article" date="2007" name="PLoS Biol.">
        <title>Rate of evolution in brain-expressed genes in humans and other primates.</title>
        <authorList>
            <person name="Wang H.-Y."/>
            <person name="Chien H.-C."/>
            <person name="Osada N."/>
            <person name="Hashimoto K."/>
            <person name="Sugano S."/>
            <person name="Gojobori T."/>
            <person name="Chou C.-K."/>
            <person name="Tsai S.-F."/>
            <person name="Wu C.-I."/>
            <person name="Shen C.-K.J."/>
        </authorList>
    </citation>
    <scope>NUCLEOTIDE SEQUENCE</scope>
</reference>
<dbReference type="AlphaFoldDB" id="I7GIC0"/>